<organism evidence="2 3">
    <name type="scientific">Ciona savignyi</name>
    <name type="common">Pacific transparent sea squirt</name>
    <dbReference type="NCBI Taxonomy" id="51511"/>
    <lineage>
        <taxon>Eukaryota</taxon>
        <taxon>Metazoa</taxon>
        <taxon>Chordata</taxon>
        <taxon>Tunicata</taxon>
        <taxon>Ascidiacea</taxon>
        <taxon>Phlebobranchia</taxon>
        <taxon>Cionidae</taxon>
        <taxon>Ciona</taxon>
    </lineage>
</organism>
<dbReference type="GeneTree" id="ENSGT00530000063583"/>
<protein>
    <submittedName>
        <fullName evidence="2">Uncharacterized protein</fullName>
    </submittedName>
</protein>
<evidence type="ECO:0000256" key="1">
    <source>
        <dbReference type="SAM" id="MobiDB-lite"/>
    </source>
</evidence>
<reference evidence="2" key="2">
    <citation type="submission" date="2025-08" db="UniProtKB">
        <authorList>
            <consortium name="Ensembl"/>
        </authorList>
    </citation>
    <scope>IDENTIFICATION</scope>
</reference>
<name>H2YRL7_CIOSA</name>
<sequence length="222" mass="24900">MEAIVALQTAYDDASDSDHTDSDTPATEDELLHLKPLPTAPSLSIATIKSAPDVITKDDVKLVQVINHVDNKTVLFNPTYEQMHAPEQGPANPFKTKQQLAQKNMLSGYVQDAHFNHFNFENQRRTFHSYGYAIDPSVDSSSSGDKIVVSNVDFDHDPDEQKTYKEATPVDARDAKTVFEKVKKRPEDKRKRIRQNDASDLEGFLGPWGGFVDEQKIAKPDE</sequence>
<dbReference type="InterPro" id="IPR032847">
    <property type="entry name" value="PRPF17"/>
</dbReference>
<dbReference type="GO" id="GO:0071013">
    <property type="term" value="C:catalytic step 2 spliceosome"/>
    <property type="evidence" value="ECO:0007669"/>
    <property type="project" value="InterPro"/>
</dbReference>
<accession>H2YRL7</accession>
<dbReference type="PANTHER" id="PTHR43979">
    <property type="entry name" value="PRE-MRNA-PROCESSING FACTOR 17"/>
    <property type="match status" value="1"/>
</dbReference>
<dbReference type="eggNOG" id="KOG0282">
    <property type="taxonomic scope" value="Eukaryota"/>
</dbReference>
<dbReference type="Ensembl" id="ENSCSAVT00000008083.1">
    <property type="protein sequence ID" value="ENSCSAVP00000007977.1"/>
    <property type="gene ID" value="ENSCSAVG00000004758.1"/>
</dbReference>
<reference evidence="3" key="1">
    <citation type="submission" date="2003-08" db="EMBL/GenBank/DDBJ databases">
        <authorList>
            <person name="Birren B."/>
            <person name="Nusbaum C."/>
            <person name="Abebe A."/>
            <person name="Abouelleil A."/>
            <person name="Adekoya E."/>
            <person name="Ait-zahra M."/>
            <person name="Allen N."/>
            <person name="Allen T."/>
            <person name="An P."/>
            <person name="Anderson M."/>
            <person name="Anderson S."/>
            <person name="Arachchi H."/>
            <person name="Armbruster J."/>
            <person name="Bachantsang P."/>
            <person name="Baldwin J."/>
            <person name="Barry A."/>
            <person name="Bayul T."/>
            <person name="Blitshsteyn B."/>
            <person name="Bloom T."/>
            <person name="Blye J."/>
            <person name="Boguslavskiy L."/>
            <person name="Borowsky M."/>
            <person name="Boukhgalter B."/>
            <person name="Brunache A."/>
            <person name="Butler J."/>
            <person name="Calixte N."/>
            <person name="Calvo S."/>
            <person name="Camarata J."/>
            <person name="Campo K."/>
            <person name="Chang J."/>
            <person name="Cheshatsang Y."/>
            <person name="Citroen M."/>
            <person name="Collymore A."/>
            <person name="Considine T."/>
            <person name="Cook A."/>
            <person name="Cooke P."/>
            <person name="Corum B."/>
            <person name="Cuomo C."/>
            <person name="David R."/>
            <person name="Dawoe T."/>
            <person name="Degray S."/>
            <person name="Dodge S."/>
            <person name="Dooley K."/>
            <person name="Dorje P."/>
            <person name="Dorjee K."/>
            <person name="Dorris L."/>
            <person name="Duffey N."/>
            <person name="Dupes A."/>
            <person name="Elkins T."/>
            <person name="Engels R."/>
            <person name="Erickson J."/>
            <person name="Farina A."/>
            <person name="Faro S."/>
            <person name="Ferreira P."/>
            <person name="Fischer H."/>
            <person name="Fitzgerald M."/>
            <person name="Foley K."/>
            <person name="Gage D."/>
            <person name="Galagan J."/>
            <person name="Gearin G."/>
            <person name="Gnerre S."/>
            <person name="Gnirke A."/>
            <person name="Goyette A."/>
            <person name="Graham J."/>
            <person name="Grandbois E."/>
            <person name="Gyaltsen K."/>
            <person name="Hafez N."/>
            <person name="Hagopian D."/>
            <person name="Hagos B."/>
            <person name="Hall J."/>
            <person name="Hatcher B."/>
            <person name="Heller A."/>
            <person name="Higgins H."/>
            <person name="Honan T."/>
            <person name="Horn A."/>
            <person name="Houde N."/>
            <person name="Hughes L."/>
            <person name="Hulme W."/>
            <person name="Husby E."/>
            <person name="Iliev I."/>
            <person name="Jaffe D."/>
            <person name="Jones C."/>
            <person name="Kamal M."/>
            <person name="Kamat A."/>
            <person name="Kamvysselis M."/>
            <person name="Karlsson E."/>
            <person name="Kells C."/>
            <person name="Kieu A."/>
            <person name="Kisner P."/>
            <person name="Kodira C."/>
            <person name="Kulbokas E."/>
            <person name="Labutti K."/>
            <person name="Lama D."/>
            <person name="Landers T."/>
            <person name="Leger J."/>
            <person name="Levine S."/>
            <person name="Lewis D."/>
            <person name="Lewis T."/>
            <person name="Lindblad-toh K."/>
            <person name="Liu X."/>
            <person name="Lokyitsang T."/>
            <person name="Lokyitsang Y."/>
            <person name="Lucien O."/>
            <person name="Lui A."/>
            <person name="Ma L.J."/>
            <person name="Mabbitt R."/>
            <person name="Macdonald J."/>
            <person name="Maclean C."/>
            <person name="Major J."/>
            <person name="Manning J."/>
            <person name="Marabella R."/>
            <person name="Maru K."/>
            <person name="Matthews C."/>
            <person name="Mauceli E."/>
            <person name="Mccarthy M."/>
            <person name="Mcdonough S."/>
            <person name="Mcghee T."/>
            <person name="Meldrim J."/>
            <person name="Meneus L."/>
            <person name="Mesirov J."/>
            <person name="Mihalev A."/>
            <person name="Mihova T."/>
            <person name="Mikkelsen T."/>
            <person name="Mlenga V."/>
            <person name="Moru K."/>
            <person name="Mozes J."/>
            <person name="Mulrain L."/>
            <person name="Munson G."/>
            <person name="Naylor J."/>
            <person name="Newes C."/>
            <person name="Nguyen C."/>
            <person name="Nguyen N."/>
            <person name="Nguyen T."/>
            <person name="Nicol R."/>
            <person name="Nielsen C."/>
            <person name="Nizzari M."/>
            <person name="Norbu C."/>
            <person name="Norbu N."/>
            <person name="O'donnell P."/>
            <person name="Okoawo O."/>
            <person name="O'leary S."/>
            <person name="Omotosho B."/>
            <person name="O'neill K."/>
            <person name="Osman S."/>
            <person name="Parker S."/>
            <person name="Perrin D."/>
            <person name="Phunkhang P."/>
            <person name="Piqani B."/>
            <person name="Purcell S."/>
            <person name="Rachupka T."/>
            <person name="Ramasamy U."/>
            <person name="Rameau R."/>
            <person name="Ray V."/>
            <person name="Raymond C."/>
            <person name="Retta R."/>
            <person name="Richardson S."/>
            <person name="Rise C."/>
            <person name="Rodriguez J."/>
            <person name="Rogers J."/>
            <person name="Rogov P."/>
            <person name="Rutman M."/>
            <person name="Schupbach R."/>
            <person name="Seaman C."/>
            <person name="Settipalli S."/>
            <person name="Sharpe T."/>
            <person name="Sheridan J."/>
            <person name="Sherpa N."/>
            <person name="Shi J."/>
            <person name="Smirnov S."/>
            <person name="Smith C."/>
            <person name="Sougnez C."/>
            <person name="Spencer B."/>
            <person name="Stalker J."/>
            <person name="Stange-thomann N."/>
            <person name="Stavropoulos S."/>
            <person name="Stetson K."/>
            <person name="Stone C."/>
            <person name="Stone S."/>
            <person name="Stubbs M."/>
            <person name="Talamas J."/>
            <person name="Tchuinga P."/>
            <person name="Tenzing P."/>
            <person name="Tesfaye S."/>
            <person name="Theodore J."/>
            <person name="Thoulutsang Y."/>
            <person name="Topham K."/>
            <person name="Towey S."/>
            <person name="Tsamla T."/>
            <person name="Tsomo N."/>
            <person name="Vallee D."/>
            <person name="Vassiliev H."/>
            <person name="Venkataraman V."/>
            <person name="Vinson J."/>
            <person name="Vo A."/>
            <person name="Wade C."/>
            <person name="Wang S."/>
            <person name="Wangchuk T."/>
            <person name="Wangdi T."/>
            <person name="Whittaker C."/>
            <person name="Wilkinson J."/>
            <person name="Wu Y."/>
            <person name="Wyman D."/>
            <person name="Yadav S."/>
            <person name="Yang S."/>
            <person name="Yang X."/>
            <person name="Yeager S."/>
            <person name="Yee E."/>
            <person name="Young G."/>
            <person name="Zainoun J."/>
            <person name="Zembeck L."/>
            <person name="Zimmer A."/>
            <person name="Zody M."/>
            <person name="Lander E."/>
        </authorList>
    </citation>
    <scope>NUCLEOTIDE SEQUENCE [LARGE SCALE GENOMIC DNA]</scope>
</reference>
<dbReference type="GO" id="GO:0003729">
    <property type="term" value="F:mRNA binding"/>
    <property type="evidence" value="ECO:0007669"/>
    <property type="project" value="TreeGrafter"/>
</dbReference>
<keyword evidence="3" id="KW-1185">Reference proteome</keyword>
<proteinExistence type="predicted"/>
<dbReference type="STRING" id="51511.ENSCSAVP00000007977"/>
<dbReference type="InParanoid" id="H2YRL7"/>
<dbReference type="AlphaFoldDB" id="H2YRL7"/>
<dbReference type="OMA" id="EPAHINQ"/>
<reference evidence="2" key="3">
    <citation type="submission" date="2025-09" db="UniProtKB">
        <authorList>
            <consortium name="Ensembl"/>
        </authorList>
    </citation>
    <scope>IDENTIFICATION</scope>
</reference>
<dbReference type="HOGENOM" id="CLU_108641_0_0_1"/>
<evidence type="ECO:0000313" key="3">
    <source>
        <dbReference type="Proteomes" id="UP000007875"/>
    </source>
</evidence>
<dbReference type="GO" id="GO:0000398">
    <property type="term" value="P:mRNA splicing, via spliceosome"/>
    <property type="evidence" value="ECO:0007669"/>
    <property type="project" value="InterPro"/>
</dbReference>
<feature type="region of interest" description="Disordered" evidence="1">
    <location>
        <begin position="8"/>
        <end position="27"/>
    </location>
</feature>
<dbReference type="PANTHER" id="PTHR43979:SF1">
    <property type="entry name" value="PRE-MRNA-PROCESSING FACTOR 17"/>
    <property type="match status" value="1"/>
</dbReference>
<evidence type="ECO:0000313" key="2">
    <source>
        <dbReference type="Ensembl" id="ENSCSAVP00000007977.1"/>
    </source>
</evidence>
<dbReference type="Proteomes" id="UP000007875">
    <property type="component" value="Unassembled WGS sequence"/>
</dbReference>